<name>A0ABW1LJF4_9ACTN</name>
<feature type="domain" description="Major facilitator superfamily (MFS) profile" evidence="8">
    <location>
        <begin position="20"/>
        <end position="408"/>
    </location>
</feature>
<dbReference type="PANTHER" id="PTHR23513:SF6">
    <property type="entry name" value="MAJOR FACILITATOR SUPERFAMILY ASSOCIATED DOMAIN-CONTAINING PROTEIN"/>
    <property type="match status" value="1"/>
</dbReference>
<keyword evidence="2" id="KW-0813">Transport</keyword>
<dbReference type="Proteomes" id="UP001596135">
    <property type="component" value="Unassembled WGS sequence"/>
</dbReference>
<evidence type="ECO:0000259" key="8">
    <source>
        <dbReference type="PROSITE" id="PS50850"/>
    </source>
</evidence>
<dbReference type="CDD" id="cd06173">
    <property type="entry name" value="MFS_MefA_like"/>
    <property type="match status" value="1"/>
</dbReference>
<evidence type="ECO:0000256" key="7">
    <source>
        <dbReference type="SAM" id="Phobius"/>
    </source>
</evidence>
<evidence type="ECO:0000256" key="5">
    <source>
        <dbReference type="ARBA" id="ARBA00022989"/>
    </source>
</evidence>
<evidence type="ECO:0000256" key="1">
    <source>
        <dbReference type="ARBA" id="ARBA00004651"/>
    </source>
</evidence>
<dbReference type="InterPro" id="IPR010290">
    <property type="entry name" value="TM_effector"/>
</dbReference>
<feature type="transmembrane region" description="Helical" evidence="7">
    <location>
        <begin position="232"/>
        <end position="254"/>
    </location>
</feature>
<reference evidence="10" key="1">
    <citation type="journal article" date="2019" name="Int. J. Syst. Evol. Microbiol.">
        <title>The Global Catalogue of Microorganisms (GCM) 10K type strain sequencing project: providing services to taxonomists for standard genome sequencing and annotation.</title>
        <authorList>
            <consortium name="The Broad Institute Genomics Platform"/>
            <consortium name="The Broad Institute Genome Sequencing Center for Infectious Disease"/>
            <person name="Wu L."/>
            <person name="Ma J."/>
        </authorList>
    </citation>
    <scope>NUCLEOTIDE SEQUENCE [LARGE SCALE GENOMIC DNA]</scope>
    <source>
        <strain evidence="10">CCUG 54522</strain>
    </source>
</reference>
<accession>A0ABW1LJF4</accession>
<evidence type="ECO:0000256" key="4">
    <source>
        <dbReference type="ARBA" id="ARBA00022692"/>
    </source>
</evidence>
<feature type="transmembrane region" description="Helical" evidence="7">
    <location>
        <begin position="54"/>
        <end position="73"/>
    </location>
</feature>
<evidence type="ECO:0000256" key="3">
    <source>
        <dbReference type="ARBA" id="ARBA00022475"/>
    </source>
</evidence>
<gene>
    <name evidence="9" type="ORF">ACFPYL_09720</name>
</gene>
<sequence>MSTLLNAGVEIVAPRRFGIGFRWLIASSWVSNLGDGIALAAGPLLVASLTHDPILVALAALLQWLPPLVFGLYAGALADRLDRRLIIVTVDLARAVVLVLLTLTVATDVVSIWLVLVAMFLLGTAEVFADNTAATLMPMLVQRDDLAIANARLTTGFITVNQLAGPPIGAALFALGHAVPFATQAVVVALGAVLISRVVLPEHRREPAPDTHLRHDIAEAFRWVRHHAAVRTLVLTIFVFNITFGAAWSILVLYATQRLGLGPIGFGLLTTISAVGGLVGTLSYGWITRRVSLGNLMRIGLVFETFTMLSLALTTTAWVAMCIFFVFGAHAFIWGTTSLTIRQRAVPTELQGRVGSVNLVGVYGGLVIGSGIGGVIAQHWGVTAPFWFAFVGSAVFVLLIWGQLTHIAHADEAATPSVG</sequence>
<feature type="transmembrane region" description="Helical" evidence="7">
    <location>
        <begin position="266"/>
        <end position="287"/>
    </location>
</feature>
<dbReference type="PROSITE" id="PS50850">
    <property type="entry name" value="MFS"/>
    <property type="match status" value="1"/>
</dbReference>
<keyword evidence="6 7" id="KW-0472">Membrane</keyword>
<evidence type="ECO:0000313" key="10">
    <source>
        <dbReference type="Proteomes" id="UP001596135"/>
    </source>
</evidence>
<dbReference type="InterPro" id="IPR020846">
    <property type="entry name" value="MFS_dom"/>
</dbReference>
<keyword evidence="3" id="KW-1003">Cell membrane</keyword>
<evidence type="ECO:0000256" key="6">
    <source>
        <dbReference type="ARBA" id="ARBA00023136"/>
    </source>
</evidence>
<evidence type="ECO:0000313" key="9">
    <source>
        <dbReference type="EMBL" id="MFC6043352.1"/>
    </source>
</evidence>
<feature type="transmembrane region" description="Helical" evidence="7">
    <location>
        <begin position="354"/>
        <end position="377"/>
    </location>
</feature>
<comment type="subcellular location">
    <subcellularLocation>
        <location evidence="1">Cell membrane</location>
        <topology evidence="1">Multi-pass membrane protein</topology>
    </subcellularLocation>
</comment>
<comment type="caution">
    <text evidence="9">The sequence shown here is derived from an EMBL/GenBank/DDBJ whole genome shotgun (WGS) entry which is preliminary data.</text>
</comment>
<keyword evidence="5 7" id="KW-1133">Transmembrane helix</keyword>
<dbReference type="RefSeq" id="WP_379153349.1">
    <property type="nucleotide sequence ID" value="NZ_JBHSRJ010000004.1"/>
</dbReference>
<feature type="transmembrane region" description="Helical" evidence="7">
    <location>
        <begin position="21"/>
        <end position="42"/>
    </location>
</feature>
<dbReference type="Pfam" id="PF05977">
    <property type="entry name" value="MFS_3"/>
    <property type="match status" value="1"/>
</dbReference>
<feature type="transmembrane region" description="Helical" evidence="7">
    <location>
        <begin position="181"/>
        <end position="200"/>
    </location>
</feature>
<dbReference type="InterPro" id="IPR036259">
    <property type="entry name" value="MFS_trans_sf"/>
</dbReference>
<proteinExistence type="predicted"/>
<dbReference type="PANTHER" id="PTHR23513">
    <property type="entry name" value="INTEGRAL MEMBRANE EFFLUX PROTEIN-RELATED"/>
    <property type="match status" value="1"/>
</dbReference>
<dbReference type="SUPFAM" id="SSF103473">
    <property type="entry name" value="MFS general substrate transporter"/>
    <property type="match status" value="1"/>
</dbReference>
<protein>
    <submittedName>
        <fullName evidence="9">MFS transporter</fullName>
    </submittedName>
</protein>
<dbReference type="Gene3D" id="1.20.1250.20">
    <property type="entry name" value="MFS general substrate transporter like domains"/>
    <property type="match status" value="1"/>
</dbReference>
<keyword evidence="10" id="KW-1185">Reference proteome</keyword>
<organism evidence="9 10">
    <name type="scientific">Nocardioides hankookensis</name>
    <dbReference type="NCBI Taxonomy" id="443157"/>
    <lineage>
        <taxon>Bacteria</taxon>
        <taxon>Bacillati</taxon>
        <taxon>Actinomycetota</taxon>
        <taxon>Actinomycetes</taxon>
        <taxon>Propionibacteriales</taxon>
        <taxon>Nocardioidaceae</taxon>
        <taxon>Nocardioides</taxon>
    </lineage>
</organism>
<feature type="transmembrane region" description="Helical" evidence="7">
    <location>
        <begin position="308"/>
        <end position="334"/>
    </location>
</feature>
<keyword evidence="4 7" id="KW-0812">Transmembrane</keyword>
<dbReference type="EMBL" id="JBHSRJ010000004">
    <property type="protein sequence ID" value="MFC6043352.1"/>
    <property type="molecule type" value="Genomic_DNA"/>
</dbReference>
<feature type="transmembrane region" description="Helical" evidence="7">
    <location>
        <begin position="384"/>
        <end position="404"/>
    </location>
</feature>
<evidence type="ECO:0000256" key="2">
    <source>
        <dbReference type="ARBA" id="ARBA00022448"/>
    </source>
</evidence>